<evidence type="ECO:0000313" key="2">
    <source>
        <dbReference type="Proteomes" id="UP001383192"/>
    </source>
</evidence>
<keyword evidence="2" id="KW-1185">Reference proteome</keyword>
<dbReference type="AlphaFoldDB" id="A0AAW0CKN2"/>
<gene>
    <name evidence="1" type="ORF">VNI00_009987</name>
</gene>
<protein>
    <submittedName>
        <fullName evidence="1">Uncharacterized protein</fullName>
    </submittedName>
</protein>
<sequence>MSVVLDESQLDTNDGTRSKGTSDWLLLLLPEEWLCNKVVHFLISADFCKAKHCFEKARRRNYVVMAGAYILRDEAESKSDNERDRRSTFKDAAKAFRACATLFGRRRSDFLRLSANCSRKAKDFLSAAQAYVEGGMHDDAAECYLELRMYDEAVGDRHVW</sequence>
<dbReference type="Proteomes" id="UP001383192">
    <property type="component" value="Unassembled WGS sequence"/>
</dbReference>
<dbReference type="EMBL" id="JAYKXP010000038">
    <property type="protein sequence ID" value="KAK7040181.1"/>
    <property type="molecule type" value="Genomic_DNA"/>
</dbReference>
<organism evidence="1 2">
    <name type="scientific">Paramarasmius palmivorus</name>
    <dbReference type="NCBI Taxonomy" id="297713"/>
    <lineage>
        <taxon>Eukaryota</taxon>
        <taxon>Fungi</taxon>
        <taxon>Dikarya</taxon>
        <taxon>Basidiomycota</taxon>
        <taxon>Agaricomycotina</taxon>
        <taxon>Agaricomycetes</taxon>
        <taxon>Agaricomycetidae</taxon>
        <taxon>Agaricales</taxon>
        <taxon>Marasmiineae</taxon>
        <taxon>Marasmiaceae</taxon>
        <taxon>Paramarasmius</taxon>
    </lineage>
</organism>
<accession>A0AAW0CKN2</accession>
<name>A0AAW0CKN2_9AGAR</name>
<reference evidence="1 2" key="1">
    <citation type="submission" date="2024-01" db="EMBL/GenBank/DDBJ databases">
        <title>A draft genome for a cacao thread blight-causing isolate of Paramarasmius palmivorus.</title>
        <authorList>
            <person name="Baruah I.K."/>
            <person name="Bukari Y."/>
            <person name="Amoako-Attah I."/>
            <person name="Meinhardt L.W."/>
            <person name="Bailey B.A."/>
            <person name="Cohen S.P."/>
        </authorList>
    </citation>
    <scope>NUCLEOTIDE SEQUENCE [LARGE SCALE GENOMIC DNA]</scope>
    <source>
        <strain evidence="1 2">GH-12</strain>
    </source>
</reference>
<proteinExistence type="predicted"/>
<comment type="caution">
    <text evidence="1">The sequence shown here is derived from an EMBL/GenBank/DDBJ whole genome shotgun (WGS) entry which is preliminary data.</text>
</comment>
<evidence type="ECO:0000313" key="1">
    <source>
        <dbReference type="EMBL" id="KAK7040181.1"/>
    </source>
</evidence>